<dbReference type="OrthoDB" id="7426601at2"/>
<keyword evidence="3" id="KW-1185">Reference proteome</keyword>
<dbReference type="EMBL" id="QRDP01000004">
    <property type="protein sequence ID" value="RED15849.1"/>
    <property type="molecule type" value="Genomic_DNA"/>
</dbReference>
<dbReference type="RefSeq" id="WP_116235320.1">
    <property type="nucleotide sequence ID" value="NZ_QRDP01000004.1"/>
</dbReference>
<feature type="transmembrane region" description="Helical" evidence="1">
    <location>
        <begin position="109"/>
        <end position="126"/>
    </location>
</feature>
<evidence type="ECO:0000256" key="1">
    <source>
        <dbReference type="SAM" id="Phobius"/>
    </source>
</evidence>
<feature type="transmembrane region" description="Helical" evidence="1">
    <location>
        <begin position="12"/>
        <end position="34"/>
    </location>
</feature>
<accession>A0A3D9FDJ2</accession>
<sequence>MSRLHAADENLALVRAQLSLIPSASVIAGSLLCLMPLIAQAPLLPPIALMIFLAWRFLRPEIWPIWAGLPFGLFDDLITGSPIGSGMLLWTIILLTLDYAVNRAMWRDYWIDWLAATAALTFYIMADMVLTVLTGGGWVFAPLLPQIAAAILLFPLCLRLCARLDRRRLTL</sequence>
<organism evidence="2 3">
    <name type="scientific">Parasphingopyxis lamellibrachiae</name>
    <dbReference type="NCBI Taxonomy" id="680125"/>
    <lineage>
        <taxon>Bacteria</taxon>
        <taxon>Pseudomonadati</taxon>
        <taxon>Pseudomonadota</taxon>
        <taxon>Alphaproteobacteria</taxon>
        <taxon>Sphingomonadales</taxon>
        <taxon>Sphingomonadaceae</taxon>
        <taxon>Parasphingopyxis</taxon>
    </lineage>
</organism>
<keyword evidence="1" id="KW-0812">Transmembrane</keyword>
<comment type="caution">
    <text evidence="2">The sequence shown here is derived from an EMBL/GenBank/DDBJ whole genome shotgun (WGS) entry which is preliminary data.</text>
</comment>
<evidence type="ECO:0000313" key="3">
    <source>
        <dbReference type="Proteomes" id="UP000256310"/>
    </source>
</evidence>
<protein>
    <submittedName>
        <fullName evidence="2">Rod shape-determining protein MreD</fullName>
    </submittedName>
</protein>
<keyword evidence="1" id="KW-0472">Membrane</keyword>
<dbReference type="AlphaFoldDB" id="A0A3D9FDJ2"/>
<gene>
    <name evidence="2" type="ORF">DFR46_0856</name>
</gene>
<feature type="transmembrane region" description="Helical" evidence="1">
    <location>
        <begin position="78"/>
        <end position="97"/>
    </location>
</feature>
<name>A0A3D9FDJ2_9SPHN</name>
<evidence type="ECO:0000313" key="2">
    <source>
        <dbReference type="EMBL" id="RED15849.1"/>
    </source>
</evidence>
<feature type="transmembrane region" description="Helical" evidence="1">
    <location>
        <begin position="138"/>
        <end position="158"/>
    </location>
</feature>
<keyword evidence="1" id="KW-1133">Transmembrane helix</keyword>
<reference evidence="2 3" key="1">
    <citation type="submission" date="2018-07" db="EMBL/GenBank/DDBJ databases">
        <title>Genomic Encyclopedia of Type Strains, Phase IV (KMG-IV): sequencing the most valuable type-strain genomes for metagenomic binning, comparative biology and taxonomic classification.</title>
        <authorList>
            <person name="Goeker M."/>
        </authorList>
    </citation>
    <scope>NUCLEOTIDE SEQUENCE [LARGE SCALE GENOMIC DNA]</scope>
    <source>
        <strain evidence="2 3">DSM 26725</strain>
    </source>
</reference>
<proteinExistence type="predicted"/>
<dbReference type="Proteomes" id="UP000256310">
    <property type="component" value="Unassembled WGS sequence"/>
</dbReference>